<dbReference type="RefSeq" id="WP_117624131.1">
    <property type="nucleotide sequence ID" value="NZ_CABJBJ010000056.1"/>
</dbReference>
<protein>
    <submittedName>
        <fullName evidence="2">AAA+ family ATPase</fullName>
    </submittedName>
</protein>
<dbReference type="AlphaFoldDB" id="A0A374NWX5"/>
<sequence>MYIKRNFYQKLMDWKKESRHGTLEIQGTRQVGKTFIINKFADENYRHKLYINFFEPSGQQFLECYYKAIAWTPGTPRPEHPLQDAFRLFDQSFEDTDDTVIIIDEIQESAEIYNRIREFTRQFQCQFIIIDSYPGRVLASEFRFSCGDVTSITLYPLSFEEFLAAANQELFQQYLMVGSSISEDHIFYQRLRSSYDIYCQIGGYPSVVEKYLMTGSVRTCLDELARIADIFLNESMQYTDISDIGIFREIFLNICHLLAMEKKSSRQDSIGNLLHNLVTKDGTRNLSEATMMRAFNWLYLSKVIGFCGEIIELDILDFRPGRRAYFMDLGIANFYMNQAGIDEASIKDMLNENYVYINLAKRLDFPGEIAFETPAFASYKDGEIDFYVQSLQERIRYAIRTNNDILAVDTSKAALKAGKVDYLLYLTDDTHGSVDGKRIIMPIYSLERFHF</sequence>
<dbReference type="SUPFAM" id="SSF52540">
    <property type="entry name" value="P-loop containing nucleoside triphosphate hydrolases"/>
    <property type="match status" value="1"/>
</dbReference>
<proteinExistence type="predicted"/>
<dbReference type="Proteomes" id="UP000263014">
    <property type="component" value="Unassembled WGS sequence"/>
</dbReference>
<dbReference type="Gene3D" id="3.40.50.300">
    <property type="entry name" value="P-loop containing nucleotide triphosphate hydrolases"/>
    <property type="match status" value="1"/>
</dbReference>
<dbReference type="Pfam" id="PF13173">
    <property type="entry name" value="AAA_14"/>
    <property type="match status" value="1"/>
</dbReference>
<gene>
    <name evidence="2" type="ORF">DXD79_32440</name>
</gene>
<evidence type="ECO:0000259" key="1">
    <source>
        <dbReference type="Pfam" id="PF13173"/>
    </source>
</evidence>
<feature type="domain" description="AAA" evidence="1">
    <location>
        <begin position="23"/>
        <end position="163"/>
    </location>
</feature>
<dbReference type="PANTHER" id="PTHR33295:SF7">
    <property type="entry name" value="ATPASE"/>
    <property type="match status" value="1"/>
</dbReference>
<dbReference type="InterPro" id="IPR027417">
    <property type="entry name" value="P-loop_NTPase"/>
</dbReference>
<name>A0A374NWX5_9FIRM</name>
<comment type="caution">
    <text evidence="2">The sequence shown here is derived from an EMBL/GenBank/DDBJ whole genome shotgun (WGS) entry which is preliminary data.</text>
</comment>
<evidence type="ECO:0000313" key="2">
    <source>
        <dbReference type="EMBL" id="RGI95230.1"/>
    </source>
</evidence>
<dbReference type="InterPro" id="IPR041682">
    <property type="entry name" value="AAA_14"/>
</dbReference>
<evidence type="ECO:0000313" key="3">
    <source>
        <dbReference type="Proteomes" id="UP000263014"/>
    </source>
</evidence>
<dbReference type="PANTHER" id="PTHR33295">
    <property type="entry name" value="ATPASE"/>
    <property type="match status" value="1"/>
</dbReference>
<accession>A0A374NWX5</accession>
<dbReference type="EMBL" id="QSON01000033">
    <property type="protein sequence ID" value="RGI95230.1"/>
    <property type="molecule type" value="Genomic_DNA"/>
</dbReference>
<organism evidence="2 3">
    <name type="scientific">Hungatella hathewayi</name>
    <dbReference type="NCBI Taxonomy" id="154046"/>
    <lineage>
        <taxon>Bacteria</taxon>
        <taxon>Bacillati</taxon>
        <taxon>Bacillota</taxon>
        <taxon>Clostridia</taxon>
        <taxon>Lachnospirales</taxon>
        <taxon>Lachnospiraceae</taxon>
        <taxon>Hungatella</taxon>
    </lineage>
</organism>
<reference evidence="2 3" key="1">
    <citation type="submission" date="2018-08" db="EMBL/GenBank/DDBJ databases">
        <title>A genome reference for cultivated species of the human gut microbiota.</title>
        <authorList>
            <person name="Zou Y."/>
            <person name="Xue W."/>
            <person name="Luo G."/>
        </authorList>
    </citation>
    <scope>NUCLEOTIDE SEQUENCE [LARGE SCALE GENOMIC DNA]</scope>
    <source>
        <strain evidence="2 3">TM09-12</strain>
    </source>
</reference>